<dbReference type="EMBL" id="DS113194">
    <property type="protein sequence ID" value="EAY20913.1"/>
    <property type="molecule type" value="Genomic_DNA"/>
</dbReference>
<dbReference type="OrthoDB" id="10468462at2759"/>
<sequence length="1751" mass="199862">MQELTVIVDFPYGQVEKKEVTVPAFSTVGSIYSHAKLLFPEMDNIGEHNICIELIDGTFTYADLDKPIKNFQIPEKPRVELVPLTFDLTFNFPGTERKKDDTRKEVPSIKRDPITLTINLKDSIRTIKERISKEINSISPDAFVVEHNGTVLFDALPIPEQVSGAKSFEIYADDTDKKIDFLDLYLRGPVYLPFSDAVSLSAYLLQASVGPSRAYKGAISDLAKYLPRRFQSVNGAAVDLHLEWTFLNSVSRFQAEKEFVTKVQALPLFNCQSFTAAKLPNDTNPRLPDNFELIYTERRIFVLDYIKFKTRLSINYDDVLSIQRDNTTIKLTYSIDGENVEEVRFTSRTCRSIVRKTVSCINGTDSLEETQFTFRTKEDILQQKQTIRPPIFCEDYVWDFITKDETITDLTNANLMHALLIRADSCAWHLSVLLEKVNANTAKVLKDEITAYHSRLIGYLKYLTYDHRPYDNAYKIGWLLSSLDSKYDEAKAIIKDVLTNLALVRQSFVPISKDPIYVTSRNVISFILSHLISCMELPYATEERRVEAFQEIVKLFLENGLELKDLISKYLFSVGDVELKTKMQQRLDYLFRHHLLSVNLFPLITESSQFHDIDPSVILHQDSMNNMMTAMVEFSRVLWEDRKKLPDDHLKEFLSAAADICKMILNPDNQNSTLIHTLIEFNKLVAFNLPGLFNEHRTLFTMINPAITILRDSYSRVQNFSSSVVVSDLLTIAVILVIDQPSVLAKECAQLFQLLEGSLHHVYNQYANDVGLFELDPTEARNDSFSALKCYVQDNINFEVDECTVGELLLNMGPGLALSWLIHRPVSEFCQIFLKLYNLYHWFVHATIHRVLYDASNSEEITLSDKSKEIINKLSVHEASYFAYSLTLEEDLELAHDVTADLENSPMQVILEAACKSDTTLPNWKELFGKPQFISIMVNAGALQLSLTLNSILVAQNTDTMRFLLQFPFAFVSLQHSVDILHNLVGTPGSFDSPRIYMRSNIAISLIKNEVKVLCSTTVPGNKLISAVNDASKILHSIGNMYHDFDLSPLTPLVKFPITQQINSKAVADCRTDMASIMGDYRISKNDFIEAVSRKDEQLTLSTLARIHKSAQEAAELINYIEPDNKLSEDVQKSFDRFINNVSRIWTYRLTALHIRDELENLDNSIDKIVDEVATKMYEPATQEKLQKTIKDFDNIKLNPTERDEFAKKIVSSIKKLADKTQKDDEIIEILYEMLMLLKDNKLYELRETAMTLDDAADEFTKIFEQSKYATMVASCEESVDRIKFIDTIFVWFLNDLELLVKQIKSDAYNKNAGDGLEILVRNIDSSFVPDITNLEIINQNVSEASTILSYPVMLKLTEKCQIAAQNLTTISKSYNTLTETILKNTAFSGNSLIYKDAVLQIITNIYKEFTIQGWSSDEFDSICQTISDPLLSDYSSDKMSKSLLRIRRFLRTIRMHKPNAHPRYVAETEHILNELERTLLESFNQQQNKINVKVNNTVQIIKNYSSTLVKAPNGQIKNFVVRLINNLSMDVSTFRTFEADTLQRGINKLYDSLRKSTSKADHINALIHWLESIERGILPVDVDELLEILKQISSKLKRSEESLFDITDSQMINIAIGLSDALAMLAKIRISLNLIKSHHKLAPIRDQLHAFIVQIMRSLEAYADEIHTFHIESHPVLGIIETAPVMCEKIELLIESGFTLAASVSRHASESIEAIKVFVDKCPEDFRPIIEKESLEPIRLLEEFSKETQI</sequence>
<gene>
    <name evidence="1" type="ORF">TVAG_437390</name>
</gene>
<dbReference type="VEuPathDB" id="TrichDB:TVAG_437390"/>
<dbReference type="KEGG" id="tva:5466458"/>
<proteinExistence type="predicted"/>
<accession>A2DFI5</accession>
<dbReference type="RefSeq" id="XP_001581899.1">
    <property type="nucleotide sequence ID" value="XM_001581849.1"/>
</dbReference>
<dbReference type="Proteomes" id="UP000001542">
    <property type="component" value="Unassembled WGS sequence"/>
</dbReference>
<dbReference type="VEuPathDB" id="TrichDB:TVAGG3_0564670"/>
<keyword evidence="2" id="KW-1185">Reference proteome</keyword>
<reference evidence="1" key="1">
    <citation type="submission" date="2006-10" db="EMBL/GenBank/DDBJ databases">
        <authorList>
            <person name="Amadeo P."/>
            <person name="Zhao Q."/>
            <person name="Wortman J."/>
            <person name="Fraser-Liggett C."/>
            <person name="Carlton J."/>
        </authorList>
    </citation>
    <scope>NUCLEOTIDE SEQUENCE</scope>
    <source>
        <strain evidence="1">G3</strain>
    </source>
</reference>
<dbReference type="InterPro" id="IPR035963">
    <property type="entry name" value="FERM_2"/>
</dbReference>
<protein>
    <submittedName>
        <fullName evidence="1">Uncharacterized protein</fullName>
    </submittedName>
</protein>
<dbReference type="InParanoid" id="A2DFI5"/>
<evidence type="ECO:0000313" key="1">
    <source>
        <dbReference type="EMBL" id="EAY20913.1"/>
    </source>
</evidence>
<organism evidence="1 2">
    <name type="scientific">Trichomonas vaginalis (strain ATCC PRA-98 / G3)</name>
    <dbReference type="NCBI Taxonomy" id="412133"/>
    <lineage>
        <taxon>Eukaryota</taxon>
        <taxon>Metamonada</taxon>
        <taxon>Parabasalia</taxon>
        <taxon>Trichomonadida</taxon>
        <taxon>Trichomonadidae</taxon>
        <taxon>Trichomonas</taxon>
    </lineage>
</organism>
<reference evidence="1" key="2">
    <citation type="journal article" date="2007" name="Science">
        <title>Draft genome sequence of the sexually transmitted pathogen Trichomonas vaginalis.</title>
        <authorList>
            <person name="Carlton J.M."/>
            <person name="Hirt R.P."/>
            <person name="Silva J.C."/>
            <person name="Delcher A.L."/>
            <person name="Schatz M."/>
            <person name="Zhao Q."/>
            <person name="Wortman J.R."/>
            <person name="Bidwell S.L."/>
            <person name="Alsmark U.C.M."/>
            <person name="Besteiro S."/>
            <person name="Sicheritz-Ponten T."/>
            <person name="Noel C.J."/>
            <person name="Dacks J.B."/>
            <person name="Foster P.G."/>
            <person name="Simillion C."/>
            <person name="Van de Peer Y."/>
            <person name="Miranda-Saavedra D."/>
            <person name="Barton G.J."/>
            <person name="Westrop G.D."/>
            <person name="Mueller S."/>
            <person name="Dessi D."/>
            <person name="Fiori P.L."/>
            <person name="Ren Q."/>
            <person name="Paulsen I."/>
            <person name="Zhang H."/>
            <person name="Bastida-Corcuera F.D."/>
            <person name="Simoes-Barbosa A."/>
            <person name="Brown M.T."/>
            <person name="Hayes R.D."/>
            <person name="Mukherjee M."/>
            <person name="Okumura C.Y."/>
            <person name="Schneider R."/>
            <person name="Smith A.J."/>
            <person name="Vanacova S."/>
            <person name="Villalvazo M."/>
            <person name="Haas B.J."/>
            <person name="Pertea M."/>
            <person name="Feldblyum T.V."/>
            <person name="Utterback T.R."/>
            <person name="Shu C.L."/>
            <person name="Osoegawa K."/>
            <person name="de Jong P.J."/>
            <person name="Hrdy I."/>
            <person name="Horvathova L."/>
            <person name="Zubacova Z."/>
            <person name="Dolezal P."/>
            <person name="Malik S.B."/>
            <person name="Logsdon J.M. Jr."/>
            <person name="Henze K."/>
            <person name="Gupta A."/>
            <person name="Wang C.C."/>
            <person name="Dunne R.L."/>
            <person name="Upcroft J.A."/>
            <person name="Upcroft P."/>
            <person name="White O."/>
            <person name="Salzberg S.L."/>
            <person name="Tang P."/>
            <person name="Chiu C.-H."/>
            <person name="Lee Y.-S."/>
            <person name="Embley T.M."/>
            <person name="Coombs G.H."/>
            <person name="Mottram J.C."/>
            <person name="Tachezy J."/>
            <person name="Fraser-Liggett C.M."/>
            <person name="Johnson P.J."/>
        </authorList>
    </citation>
    <scope>NUCLEOTIDE SEQUENCE [LARGE SCALE GENOMIC DNA]</scope>
    <source>
        <strain evidence="1">G3</strain>
    </source>
</reference>
<dbReference type="SUPFAM" id="SSF47031">
    <property type="entry name" value="Second domain of FERM"/>
    <property type="match status" value="1"/>
</dbReference>
<name>A2DFI5_TRIV3</name>
<evidence type="ECO:0000313" key="2">
    <source>
        <dbReference type="Proteomes" id="UP000001542"/>
    </source>
</evidence>